<keyword evidence="2" id="KW-0812">Transmembrane</keyword>
<evidence type="ECO:0000313" key="4">
    <source>
        <dbReference type="EMBL" id="MDC0715690.1"/>
    </source>
</evidence>
<evidence type="ECO:0000256" key="2">
    <source>
        <dbReference type="SAM" id="Phobius"/>
    </source>
</evidence>
<keyword evidence="2" id="KW-1133">Transmembrane helix</keyword>
<name>A0ABT5DPW3_9BACT</name>
<proteinExistence type="predicted"/>
<keyword evidence="3" id="KW-0732">Signal</keyword>
<evidence type="ECO:0000313" key="5">
    <source>
        <dbReference type="Proteomes" id="UP001221686"/>
    </source>
</evidence>
<dbReference type="EMBL" id="JAQNDL010000001">
    <property type="protein sequence ID" value="MDC0715690.1"/>
    <property type="molecule type" value="Genomic_DNA"/>
</dbReference>
<feature type="chain" id="PRO_5046822305" evidence="3">
    <location>
        <begin position="30"/>
        <end position="217"/>
    </location>
</feature>
<dbReference type="Proteomes" id="UP001221686">
    <property type="component" value="Unassembled WGS sequence"/>
</dbReference>
<evidence type="ECO:0000256" key="3">
    <source>
        <dbReference type="SAM" id="SignalP"/>
    </source>
</evidence>
<comment type="caution">
    <text evidence="4">The sequence shown here is derived from an EMBL/GenBank/DDBJ whole genome shotgun (WGS) entry which is preliminary data.</text>
</comment>
<sequence>MRERRFIEAFTAPLLALAWLLADTPTALARADDPDAATLAREPPLEAPLGSAPLASEPLDVWVSPARPGTDEIVTEVPVEPREPPTSPETAQVAAEAPDTPTVLPVVETIQIAAEKPRRPRRPPLPPAKRELRQARGLLAGGIILATLCSAGFGFITYALIAGRDRFNDRSRSGAYTMLGATFSCTLASAAGIGVGARKLRSLKGRVAWTGGLGLRF</sequence>
<organism evidence="4 5">
    <name type="scientific">Nannocystis bainbridge</name>
    <dbReference type="NCBI Taxonomy" id="2995303"/>
    <lineage>
        <taxon>Bacteria</taxon>
        <taxon>Pseudomonadati</taxon>
        <taxon>Myxococcota</taxon>
        <taxon>Polyangia</taxon>
        <taxon>Nannocystales</taxon>
        <taxon>Nannocystaceae</taxon>
        <taxon>Nannocystis</taxon>
    </lineage>
</organism>
<reference evidence="4 5" key="1">
    <citation type="submission" date="2022-11" db="EMBL/GenBank/DDBJ databases">
        <title>Minimal conservation of predation-associated metabolite biosynthetic gene clusters underscores biosynthetic potential of Myxococcota including descriptions for ten novel species: Archangium lansinium sp. nov., Myxococcus landrumus sp. nov., Nannocystis bai.</title>
        <authorList>
            <person name="Ahearne A."/>
            <person name="Stevens C."/>
            <person name="Dowd S."/>
        </authorList>
    </citation>
    <scope>NUCLEOTIDE SEQUENCE [LARGE SCALE GENOMIC DNA]</scope>
    <source>
        <strain evidence="4 5">BB15-2</strain>
    </source>
</reference>
<feature type="transmembrane region" description="Helical" evidence="2">
    <location>
        <begin position="173"/>
        <end position="197"/>
    </location>
</feature>
<evidence type="ECO:0000256" key="1">
    <source>
        <dbReference type="SAM" id="MobiDB-lite"/>
    </source>
</evidence>
<dbReference type="RefSeq" id="WP_272084115.1">
    <property type="nucleotide sequence ID" value="NZ_JAQNDL010000001.1"/>
</dbReference>
<keyword evidence="5" id="KW-1185">Reference proteome</keyword>
<protein>
    <submittedName>
        <fullName evidence="4">Uncharacterized protein</fullName>
    </submittedName>
</protein>
<feature type="region of interest" description="Disordered" evidence="1">
    <location>
        <begin position="79"/>
        <end position="98"/>
    </location>
</feature>
<accession>A0ABT5DPW3</accession>
<feature type="transmembrane region" description="Helical" evidence="2">
    <location>
        <begin position="138"/>
        <end position="161"/>
    </location>
</feature>
<feature type="signal peptide" evidence="3">
    <location>
        <begin position="1"/>
        <end position="29"/>
    </location>
</feature>
<gene>
    <name evidence="4" type="ORF">POL25_02230</name>
</gene>
<keyword evidence="2" id="KW-0472">Membrane</keyword>